<accession>A0ABQ5W5G9</accession>
<dbReference type="Proteomes" id="UP001156691">
    <property type="component" value="Unassembled WGS sequence"/>
</dbReference>
<feature type="compositionally biased region" description="Basic and acidic residues" evidence="1">
    <location>
        <begin position="116"/>
        <end position="126"/>
    </location>
</feature>
<reference evidence="3" key="1">
    <citation type="journal article" date="2019" name="Int. J. Syst. Evol. Microbiol.">
        <title>The Global Catalogue of Microorganisms (GCM) 10K type strain sequencing project: providing services to taxonomists for standard genome sequencing and annotation.</title>
        <authorList>
            <consortium name="The Broad Institute Genomics Platform"/>
            <consortium name="The Broad Institute Genome Sequencing Center for Infectious Disease"/>
            <person name="Wu L."/>
            <person name="Ma J."/>
        </authorList>
    </citation>
    <scope>NUCLEOTIDE SEQUENCE [LARGE SCALE GENOMIC DNA]</scope>
    <source>
        <strain evidence="3">NBRC 112416</strain>
    </source>
</reference>
<evidence type="ECO:0000313" key="2">
    <source>
        <dbReference type="EMBL" id="GLQ55102.1"/>
    </source>
</evidence>
<evidence type="ECO:0000256" key="1">
    <source>
        <dbReference type="SAM" id="MobiDB-lite"/>
    </source>
</evidence>
<organism evidence="2 3">
    <name type="scientific">Devosia nitrariae</name>
    <dbReference type="NCBI Taxonomy" id="2071872"/>
    <lineage>
        <taxon>Bacteria</taxon>
        <taxon>Pseudomonadati</taxon>
        <taxon>Pseudomonadota</taxon>
        <taxon>Alphaproteobacteria</taxon>
        <taxon>Hyphomicrobiales</taxon>
        <taxon>Devosiaceae</taxon>
        <taxon>Devosia</taxon>
    </lineage>
</organism>
<proteinExistence type="predicted"/>
<evidence type="ECO:0000313" key="3">
    <source>
        <dbReference type="Proteomes" id="UP001156691"/>
    </source>
</evidence>
<keyword evidence="3" id="KW-1185">Reference proteome</keyword>
<sequence>MHVLEDEYGGAPDVLERVQERREEPLGGGRLVEQRGHALIELMSHILERSQRTRREKWFAPAPKHPAIRPGLFRESTKERRFADARLAFDQYGPTMPGHSLPRRRQQSLNWSVPFKQHETSRPQTL</sequence>
<name>A0ABQ5W5G9_9HYPH</name>
<dbReference type="EMBL" id="BSNS01000011">
    <property type="protein sequence ID" value="GLQ55102.1"/>
    <property type="molecule type" value="Genomic_DNA"/>
</dbReference>
<feature type="region of interest" description="Disordered" evidence="1">
    <location>
        <begin position="91"/>
        <end position="126"/>
    </location>
</feature>
<gene>
    <name evidence="2" type="ORF">GCM10010862_23610</name>
</gene>
<protein>
    <submittedName>
        <fullName evidence="2">Uncharacterized protein</fullName>
    </submittedName>
</protein>
<comment type="caution">
    <text evidence="2">The sequence shown here is derived from an EMBL/GenBank/DDBJ whole genome shotgun (WGS) entry which is preliminary data.</text>
</comment>